<reference evidence="1 2" key="1">
    <citation type="submission" date="2016-10" db="EMBL/GenBank/DDBJ databases">
        <authorList>
            <person name="de Groot N.N."/>
        </authorList>
    </citation>
    <scope>NUCLEOTIDE SEQUENCE [LARGE SCALE GENOMIC DNA]</scope>
    <source>
        <strain evidence="1 2">DSM 21771</strain>
    </source>
</reference>
<dbReference type="EMBL" id="FNEN01000013">
    <property type="protein sequence ID" value="SDJ06892.1"/>
    <property type="molecule type" value="Genomic_DNA"/>
</dbReference>
<dbReference type="AlphaFoldDB" id="A0A1G8QQ93"/>
<proteinExistence type="predicted"/>
<protein>
    <recommendedName>
        <fullName evidence="3">Transposase DDE domain-containing protein</fullName>
    </recommendedName>
</protein>
<evidence type="ECO:0008006" key="3">
    <source>
        <dbReference type="Google" id="ProtNLM"/>
    </source>
</evidence>
<gene>
    <name evidence="1" type="ORF">SAMN04488123_11348</name>
</gene>
<sequence length="160" mass="18381">MGQSNTLLDVFKSFVSIEEIKDILCSHDYQEVARKWKGTDHIFFWLLASSEEWQNYRESVNKLKCAPNLKTVDHTTLAKKARVIPFKAVKEILELLGSRFNQETRRSLDLPVSVAALDSTTMTVGENQLPPITGNVPVLKCIHFSAWTRCFRFKWRPPKG</sequence>
<accession>A0A1G8QQ93</accession>
<evidence type="ECO:0000313" key="1">
    <source>
        <dbReference type="EMBL" id="SDJ06892.1"/>
    </source>
</evidence>
<dbReference type="Proteomes" id="UP000198853">
    <property type="component" value="Unassembled WGS sequence"/>
</dbReference>
<dbReference type="OrthoDB" id="368860at2"/>
<name>A0A1G8QQ93_9BACI</name>
<organism evidence="1 2">
    <name type="scientific">Natribacillus halophilus</name>
    <dbReference type="NCBI Taxonomy" id="549003"/>
    <lineage>
        <taxon>Bacteria</taxon>
        <taxon>Bacillati</taxon>
        <taxon>Bacillota</taxon>
        <taxon>Bacilli</taxon>
        <taxon>Bacillales</taxon>
        <taxon>Bacillaceae</taxon>
        <taxon>Natribacillus</taxon>
    </lineage>
</organism>
<keyword evidence="2" id="KW-1185">Reference proteome</keyword>
<evidence type="ECO:0000313" key="2">
    <source>
        <dbReference type="Proteomes" id="UP000198853"/>
    </source>
</evidence>
<dbReference type="RefSeq" id="WP_090399242.1">
    <property type="nucleotide sequence ID" value="NZ_FNEN01000013.1"/>
</dbReference>